<evidence type="ECO:0000313" key="4">
    <source>
        <dbReference type="EMBL" id="WNM27131.1"/>
    </source>
</evidence>
<evidence type="ECO:0000259" key="3">
    <source>
        <dbReference type="Pfam" id="PF01370"/>
    </source>
</evidence>
<dbReference type="PANTHER" id="PTHR47706">
    <property type="entry name" value="NMRA-LIKE FAMILY PROTEIN"/>
    <property type="match status" value="1"/>
</dbReference>
<keyword evidence="1" id="KW-0521">NADP</keyword>
<dbReference type="EMBL" id="CP134880">
    <property type="protein sequence ID" value="WNM27131.1"/>
    <property type="molecule type" value="Genomic_DNA"/>
</dbReference>
<dbReference type="KEGG" id="dcp:RN607_13145"/>
<feature type="domain" description="NAD-dependent epimerase/dehydratase" evidence="3">
    <location>
        <begin position="8"/>
        <end position="204"/>
    </location>
</feature>
<dbReference type="InterPro" id="IPR001509">
    <property type="entry name" value="Epimerase_deHydtase"/>
</dbReference>
<dbReference type="InterPro" id="IPR051609">
    <property type="entry name" value="NmrA/Isoflavone_reductase-like"/>
</dbReference>
<dbReference type="AlphaFoldDB" id="A0AA96FEG9"/>
<dbReference type="InterPro" id="IPR036291">
    <property type="entry name" value="NAD(P)-bd_dom_sf"/>
</dbReference>
<evidence type="ECO:0000256" key="1">
    <source>
        <dbReference type="ARBA" id="ARBA00022857"/>
    </source>
</evidence>
<protein>
    <submittedName>
        <fullName evidence="4">NAD(P)H-binding protein</fullName>
    </submittedName>
</protein>
<dbReference type="Gene3D" id="3.40.50.720">
    <property type="entry name" value="NAD(P)-binding Rossmann-like Domain"/>
    <property type="match status" value="1"/>
</dbReference>
<evidence type="ECO:0000256" key="2">
    <source>
        <dbReference type="ARBA" id="ARBA00023002"/>
    </source>
</evidence>
<dbReference type="Proteomes" id="UP001303408">
    <property type="component" value="Chromosome"/>
</dbReference>
<proteinExistence type="predicted"/>
<reference evidence="4" key="1">
    <citation type="submission" date="2023-09" db="EMBL/GenBank/DDBJ databases">
        <title>Demequina sp. a novel bacteria isolated from Capsicum annuum.</title>
        <authorList>
            <person name="Humaira Z."/>
            <person name="Lee J."/>
            <person name="Cho D."/>
        </authorList>
    </citation>
    <scope>NUCLEOTIDE SEQUENCE</scope>
    <source>
        <strain evidence="4">PMTSA13</strain>
    </source>
</reference>
<dbReference type="RefSeq" id="WP_313543077.1">
    <property type="nucleotide sequence ID" value="NZ_CP134880.1"/>
</dbReference>
<organism evidence="4">
    <name type="scientific">Demequina capsici</name>
    <dbReference type="NCBI Taxonomy" id="3075620"/>
    <lineage>
        <taxon>Bacteria</taxon>
        <taxon>Bacillati</taxon>
        <taxon>Actinomycetota</taxon>
        <taxon>Actinomycetes</taxon>
        <taxon>Micrococcales</taxon>
        <taxon>Demequinaceae</taxon>
        <taxon>Demequina</taxon>
    </lineage>
</organism>
<accession>A0AA96FEG9</accession>
<dbReference type="GO" id="GO:0016491">
    <property type="term" value="F:oxidoreductase activity"/>
    <property type="evidence" value="ECO:0007669"/>
    <property type="project" value="UniProtKB-KW"/>
</dbReference>
<gene>
    <name evidence="4" type="ORF">RN607_13145</name>
</gene>
<dbReference type="PANTHER" id="PTHR47706:SF9">
    <property type="entry name" value="NMRA-LIKE DOMAIN-CONTAINING PROTEIN-RELATED"/>
    <property type="match status" value="1"/>
</dbReference>
<dbReference type="Pfam" id="PF01370">
    <property type="entry name" value="Epimerase"/>
    <property type="match status" value="1"/>
</dbReference>
<dbReference type="SUPFAM" id="SSF51735">
    <property type="entry name" value="NAD(P)-binding Rossmann-fold domains"/>
    <property type="match status" value="1"/>
</dbReference>
<keyword evidence="2" id="KW-0560">Oxidoreductase</keyword>
<sequence length="315" mass="34666">MATHVVLGTGSIGAPLARELASRGHRVVSINRSGSRAGLPPEAEQRVGDVRDPEFLTAALKDADVAYQLTQPPYHRWREEFPPLQEAILDAAARTGTRLVLADNLYCFGRPDGPISDRSPEVPASTKGSLRKEMAAEALAAHRSGQVEVALTRPSHYLGSDYALTRELLVEPAFEGRRMAVIGRMDRLHAFAYVPDVARAMADIGTSDDAWGRAWVLPALTPMTQAELCTRVWRTAGRTGQPKVLSLRGLPMRVASLFSSRVRESLEMLYEFEAPYLVDAHEFEQRFGWTATPLADAIRETVRGVRPDPVIASTR</sequence>
<name>A0AA96FEG9_9MICO</name>